<dbReference type="InterPro" id="IPR021109">
    <property type="entry name" value="Peptidase_aspartic_dom_sf"/>
</dbReference>
<name>A0A453DI48_AEGTS</name>
<dbReference type="Proteomes" id="UP000015105">
    <property type="component" value="Chromosome 2D"/>
</dbReference>
<dbReference type="AlphaFoldDB" id="A0A453DI48"/>
<evidence type="ECO:0000313" key="5">
    <source>
        <dbReference type="Proteomes" id="UP000015105"/>
    </source>
</evidence>
<evidence type="ECO:0000313" key="4">
    <source>
        <dbReference type="EnsemblPlants" id="AET2Gv21249900.3"/>
    </source>
</evidence>
<proteinExistence type="inferred from homology"/>
<dbReference type="InterPro" id="IPR001461">
    <property type="entry name" value="Aspartic_peptidase_A1"/>
</dbReference>
<dbReference type="GO" id="GO:0004190">
    <property type="term" value="F:aspartic-type endopeptidase activity"/>
    <property type="evidence" value="ECO:0007669"/>
    <property type="project" value="InterPro"/>
</dbReference>
<dbReference type="SUPFAM" id="SSF50630">
    <property type="entry name" value="Acid proteases"/>
    <property type="match status" value="1"/>
</dbReference>
<dbReference type="Gene3D" id="2.40.70.10">
    <property type="entry name" value="Acid Proteases"/>
    <property type="match status" value="2"/>
</dbReference>
<reference evidence="5" key="2">
    <citation type="journal article" date="2017" name="Nat. Plants">
        <title>The Aegilops tauschii genome reveals multiple impacts of transposons.</title>
        <authorList>
            <person name="Zhao G."/>
            <person name="Zou C."/>
            <person name="Li K."/>
            <person name="Wang K."/>
            <person name="Li T."/>
            <person name="Gao L."/>
            <person name="Zhang X."/>
            <person name="Wang H."/>
            <person name="Yang Z."/>
            <person name="Liu X."/>
            <person name="Jiang W."/>
            <person name="Mao L."/>
            <person name="Kong X."/>
            <person name="Jiao Y."/>
            <person name="Jia J."/>
        </authorList>
    </citation>
    <scope>NUCLEOTIDE SEQUENCE [LARGE SCALE GENOMIC DNA]</scope>
    <source>
        <strain evidence="5">cv. AL8/78</strain>
    </source>
</reference>
<organism evidence="4 5">
    <name type="scientific">Aegilops tauschii subsp. strangulata</name>
    <name type="common">Goatgrass</name>
    <dbReference type="NCBI Taxonomy" id="200361"/>
    <lineage>
        <taxon>Eukaryota</taxon>
        <taxon>Viridiplantae</taxon>
        <taxon>Streptophyta</taxon>
        <taxon>Embryophyta</taxon>
        <taxon>Tracheophyta</taxon>
        <taxon>Spermatophyta</taxon>
        <taxon>Magnoliopsida</taxon>
        <taxon>Liliopsida</taxon>
        <taxon>Poales</taxon>
        <taxon>Poaceae</taxon>
        <taxon>BOP clade</taxon>
        <taxon>Pooideae</taxon>
        <taxon>Triticodae</taxon>
        <taxon>Triticeae</taxon>
        <taxon>Triticinae</taxon>
        <taxon>Aegilops</taxon>
    </lineage>
</organism>
<reference evidence="4" key="3">
    <citation type="journal article" date="2017" name="Nature">
        <title>Genome sequence of the progenitor of the wheat D genome Aegilops tauschii.</title>
        <authorList>
            <person name="Luo M.C."/>
            <person name="Gu Y.Q."/>
            <person name="Puiu D."/>
            <person name="Wang H."/>
            <person name="Twardziok S.O."/>
            <person name="Deal K.R."/>
            <person name="Huo N."/>
            <person name="Zhu T."/>
            <person name="Wang L."/>
            <person name="Wang Y."/>
            <person name="McGuire P.E."/>
            <person name="Liu S."/>
            <person name="Long H."/>
            <person name="Ramasamy R.K."/>
            <person name="Rodriguez J.C."/>
            <person name="Van S.L."/>
            <person name="Yuan L."/>
            <person name="Wang Z."/>
            <person name="Xia Z."/>
            <person name="Xiao L."/>
            <person name="Anderson O.D."/>
            <person name="Ouyang S."/>
            <person name="Liang Y."/>
            <person name="Zimin A.V."/>
            <person name="Pertea G."/>
            <person name="Qi P."/>
            <person name="Bennetzen J.L."/>
            <person name="Dai X."/>
            <person name="Dawson M.W."/>
            <person name="Muller H.G."/>
            <person name="Kugler K."/>
            <person name="Rivarola-Duarte L."/>
            <person name="Spannagl M."/>
            <person name="Mayer K.F.X."/>
            <person name="Lu F.H."/>
            <person name="Bevan M.W."/>
            <person name="Leroy P."/>
            <person name="Li P."/>
            <person name="You F.M."/>
            <person name="Sun Q."/>
            <person name="Liu Z."/>
            <person name="Lyons E."/>
            <person name="Wicker T."/>
            <person name="Salzberg S.L."/>
            <person name="Devos K.M."/>
            <person name="Dvorak J."/>
        </authorList>
    </citation>
    <scope>NUCLEOTIDE SEQUENCE [LARGE SCALE GENOMIC DNA]</scope>
    <source>
        <strain evidence="4">cv. AL8/78</strain>
    </source>
</reference>
<dbReference type="PANTHER" id="PTHR13683">
    <property type="entry name" value="ASPARTYL PROTEASES"/>
    <property type="match status" value="1"/>
</dbReference>
<dbReference type="EnsemblPlants" id="AET2Gv21249900.3">
    <property type="protein sequence ID" value="AET2Gv21249900.3"/>
    <property type="gene ID" value="AET2Gv21249900"/>
</dbReference>
<dbReference type="InterPro" id="IPR032861">
    <property type="entry name" value="TAXi_N"/>
</dbReference>
<protein>
    <recommendedName>
        <fullName evidence="3">Xylanase inhibitor N-terminal domain-containing protein</fullName>
    </recommendedName>
</protein>
<feature type="region of interest" description="Disordered" evidence="2">
    <location>
        <begin position="1"/>
        <end position="113"/>
    </location>
</feature>
<reference evidence="4" key="4">
    <citation type="submission" date="2019-03" db="UniProtKB">
        <authorList>
            <consortium name="EnsemblPlants"/>
        </authorList>
    </citation>
    <scope>IDENTIFICATION</scope>
</reference>
<evidence type="ECO:0000256" key="1">
    <source>
        <dbReference type="ARBA" id="ARBA00007447"/>
    </source>
</evidence>
<keyword evidence="5" id="KW-1185">Reference proteome</keyword>
<evidence type="ECO:0000259" key="3">
    <source>
        <dbReference type="Pfam" id="PF14543"/>
    </source>
</evidence>
<comment type="similarity">
    <text evidence="1">Belongs to the peptidase A1 family.</text>
</comment>
<dbReference type="PANTHER" id="PTHR13683:SF712">
    <property type="entry name" value="OS04G0685200 PROTEIN"/>
    <property type="match status" value="1"/>
</dbReference>
<evidence type="ECO:0000256" key="2">
    <source>
        <dbReference type="SAM" id="MobiDB-lite"/>
    </source>
</evidence>
<sequence length="272" mass="28144">APHRMSSHPPSLPPTQARHIYSSLKAKQSKRQPNPALLFLKPTQTPVHSALTHRHADADATGAPVLAPPPACRPSPRDAHHDPALPPPPAAPARRRAAPPALPPRCARNSAPCRPSTANCSATAKNVCPPYLVVYGSGSTAGLLVSDTLRMSPRGAAKRNFAVGCSLASVHQPPSGLAGFGRGASSVPAQLGVNKFSYCLLSRHFDDDATVSGELVLGASSAGKAKAMQYAPLLKNAGARPPYSVYYYLSLAGIAVGGKSVALPARAFAPVS</sequence>
<dbReference type="Gramene" id="AET2Gv21249900.3">
    <property type="protein sequence ID" value="AET2Gv21249900.3"/>
    <property type="gene ID" value="AET2Gv21249900"/>
</dbReference>
<reference evidence="5" key="1">
    <citation type="journal article" date="2014" name="Science">
        <title>Ancient hybridizations among the ancestral genomes of bread wheat.</title>
        <authorList>
            <consortium name="International Wheat Genome Sequencing Consortium,"/>
            <person name="Marcussen T."/>
            <person name="Sandve S.R."/>
            <person name="Heier L."/>
            <person name="Spannagl M."/>
            <person name="Pfeifer M."/>
            <person name="Jakobsen K.S."/>
            <person name="Wulff B.B."/>
            <person name="Steuernagel B."/>
            <person name="Mayer K.F."/>
            <person name="Olsen O.A."/>
        </authorList>
    </citation>
    <scope>NUCLEOTIDE SEQUENCE [LARGE SCALE GENOMIC DNA]</scope>
    <source>
        <strain evidence="5">cv. AL8/78</strain>
    </source>
</reference>
<accession>A0A453DI48</accession>
<dbReference type="Pfam" id="PF14543">
    <property type="entry name" value="TAXi_N"/>
    <property type="match status" value="1"/>
</dbReference>
<feature type="domain" description="Xylanase inhibitor N-terminal" evidence="3">
    <location>
        <begin position="109"/>
        <end position="218"/>
    </location>
</feature>
<reference evidence="4" key="5">
    <citation type="journal article" date="2021" name="G3 (Bethesda)">
        <title>Aegilops tauschii genome assembly Aet v5.0 features greater sequence contiguity and improved annotation.</title>
        <authorList>
            <person name="Wang L."/>
            <person name="Zhu T."/>
            <person name="Rodriguez J.C."/>
            <person name="Deal K.R."/>
            <person name="Dubcovsky J."/>
            <person name="McGuire P.E."/>
            <person name="Lux T."/>
            <person name="Spannagl M."/>
            <person name="Mayer K.F.X."/>
            <person name="Baldrich P."/>
            <person name="Meyers B.C."/>
            <person name="Huo N."/>
            <person name="Gu Y.Q."/>
            <person name="Zhou H."/>
            <person name="Devos K.M."/>
            <person name="Bennetzen J.L."/>
            <person name="Unver T."/>
            <person name="Budak H."/>
            <person name="Gulick P.J."/>
            <person name="Galiba G."/>
            <person name="Kalapos B."/>
            <person name="Nelson D.R."/>
            <person name="Li P."/>
            <person name="You F.M."/>
            <person name="Luo M.C."/>
            <person name="Dvorak J."/>
        </authorList>
    </citation>
    <scope>NUCLEOTIDE SEQUENCE [LARGE SCALE GENOMIC DNA]</scope>
    <source>
        <strain evidence="4">cv. AL8/78</strain>
    </source>
</reference>
<dbReference type="GO" id="GO:0006508">
    <property type="term" value="P:proteolysis"/>
    <property type="evidence" value="ECO:0007669"/>
    <property type="project" value="InterPro"/>
</dbReference>